<accession>A0A4R6SDA5</accession>
<dbReference type="InterPro" id="IPR036513">
    <property type="entry name" value="STAS_dom_sf"/>
</dbReference>
<evidence type="ECO:0008006" key="3">
    <source>
        <dbReference type="Google" id="ProtNLM"/>
    </source>
</evidence>
<dbReference type="Gene3D" id="3.30.750.24">
    <property type="entry name" value="STAS domain"/>
    <property type="match status" value="1"/>
</dbReference>
<dbReference type="EMBL" id="SNXZ01000003">
    <property type="protein sequence ID" value="TDP97086.1"/>
    <property type="molecule type" value="Genomic_DNA"/>
</dbReference>
<gene>
    <name evidence="1" type="ORF">EV186_10344</name>
</gene>
<organism evidence="1 2">
    <name type="scientific">Labedaea rhizosphaerae</name>
    <dbReference type="NCBI Taxonomy" id="598644"/>
    <lineage>
        <taxon>Bacteria</taxon>
        <taxon>Bacillati</taxon>
        <taxon>Actinomycetota</taxon>
        <taxon>Actinomycetes</taxon>
        <taxon>Pseudonocardiales</taxon>
        <taxon>Pseudonocardiaceae</taxon>
        <taxon>Labedaea</taxon>
    </lineage>
</organism>
<dbReference type="Proteomes" id="UP000295444">
    <property type="component" value="Unassembled WGS sequence"/>
</dbReference>
<proteinExistence type="predicted"/>
<name>A0A4R6SDA5_LABRH</name>
<keyword evidence="2" id="KW-1185">Reference proteome</keyword>
<reference evidence="1 2" key="1">
    <citation type="submission" date="2019-03" db="EMBL/GenBank/DDBJ databases">
        <title>Genomic Encyclopedia of Type Strains, Phase IV (KMG-IV): sequencing the most valuable type-strain genomes for metagenomic binning, comparative biology and taxonomic classification.</title>
        <authorList>
            <person name="Goeker M."/>
        </authorList>
    </citation>
    <scope>NUCLEOTIDE SEQUENCE [LARGE SCALE GENOMIC DNA]</scope>
    <source>
        <strain evidence="1 2">DSM 45361</strain>
    </source>
</reference>
<evidence type="ECO:0000313" key="2">
    <source>
        <dbReference type="Proteomes" id="UP000295444"/>
    </source>
</evidence>
<dbReference type="RefSeq" id="WP_133850345.1">
    <property type="nucleotide sequence ID" value="NZ_SNXZ01000003.1"/>
</dbReference>
<dbReference type="AlphaFoldDB" id="A0A4R6SDA5"/>
<comment type="caution">
    <text evidence="1">The sequence shown here is derived from an EMBL/GenBank/DDBJ whole genome shotgun (WGS) entry which is preliminary data.</text>
</comment>
<evidence type="ECO:0000313" key="1">
    <source>
        <dbReference type="EMBL" id="TDP97086.1"/>
    </source>
</evidence>
<sequence length="107" mass="11130">MDITRSAEPVVVRVSGAVDFEATDEFAAAIAGAAVVDLTDVTWLGGAACAELIWAHQTGGGRLRVLLPSVGVVEHPEVLPRLTAVDSLRPLPAPRVPVSRERPVGVG</sequence>
<protein>
    <recommendedName>
        <fullName evidence="3">STAS domain-containing protein</fullName>
    </recommendedName>
</protein>